<dbReference type="RefSeq" id="WP_378054015.1">
    <property type="nucleotide sequence ID" value="NZ_JBHSIS010000002.1"/>
</dbReference>
<comment type="caution">
    <text evidence="7">The sequence shown here is derived from an EMBL/GenBank/DDBJ whole genome shotgun (WGS) entry which is preliminary data.</text>
</comment>
<feature type="transmembrane region" description="Helical" evidence="6">
    <location>
        <begin position="58"/>
        <end position="76"/>
    </location>
</feature>
<evidence type="ECO:0000313" key="7">
    <source>
        <dbReference type="EMBL" id="MFC4852367.1"/>
    </source>
</evidence>
<feature type="transmembrane region" description="Helical" evidence="6">
    <location>
        <begin position="277"/>
        <end position="298"/>
    </location>
</feature>
<feature type="transmembrane region" description="Helical" evidence="6">
    <location>
        <begin position="136"/>
        <end position="155"/>
    </location>
</feature>
<keyword evidence="3 6" id="KW-0812">Transmembrane</keyword>
<dbReference type="PANTHER" id="PTHR40277:SF1">
    <property type="entry name" value="BLL5419 PROTEIN"/>
    <property type="match status" value="1"/>
</dbReference>
<feature type="transmembrane region" description="Helical" evidence="6">
    <location>
        <begin position="175"/>
        <end position="193"/>
    </location>
</feature>
<dbReference type="Pfam" id="PF03706">
    <property type="entry name" value="LPG_synthase_TM"/>
    <property type="match status" value="1"/>
</dbReference>
<dbReference type="Proteomes" id="UP001595859">
    <property type="component" value="Unassembled WGS sequence"/>
</dbReference>
<gene>
    <name evidence="7" type="ORF">ACFPCV_02545</name>
</gene>
<evidence type="ECO:0000256" key="2">
    <source>
        <dbReference type="ARBA" id="ARBA00022475"/>
    </source>
</evidence>
<sequence length="349" mass="35824">MTSGLVDERVDVRDTGMCGGGVALADEVASVGGMVLVGDADRGAAPEAPSARRGSGKLWAWVKLGIGLAIVGALVWKLGTAGFVAGIQVIDAADVVAALVIGLATTVLCAWRWCLVARRLGLRLPLGRAVVDYYRALFLNAVLPAGVLGDVKRAVEHGRQEGDVGAGVRAVVLERMAGQAVVIVAGVVVLLVGPAREIGMWIAAFVVVLVVAYLVARRSIGVGSRWRRTVDDVRNGLLARDAWPGVALLSALALAGHVTLFLIAMKAAGATQSPEQLLPIVVVALLAMGLPVNVGGWGPREGVTALMFAAAGLGAAQGLTAAVAYGLLGLVASLPGALMLVPRRRERVA</sequence>
<reference evidence="8" key="1">
    <citation type="journal article" date="2019" name="Int. J. Syst. Evol. Microbiol.">
        <title>The Global Catalogue of Microorganisms (GCM) 10K type strain sequencing project: providing services to taxonomists for standard genome sequencing and annotation.</title>
        <authorList>
            <consortium name="The Broad Institute Genomics Platform"/>
            <consortium name="The Broad Institute Genome Sequencing Center for Infectious Disease"/>
            <person name="Wu L."/>
            <person name="Ma J."/>
        </authorList>
    </citation>
    <scope>NUCLEOTIDE SEQUENCE [LARGE SCALE GENOMIC DNA]</scope>
    <source>
        <strain evidence="8">ZS-22-S1</strain>
    </source>
</reference>
<feature type="transmembrane region" description="Helical" evidence="6">
    <location>
        <begin position="96"/>
        <end position="115"/>
    </location>
</feature>
<comment type="subcellular location">
    <subcellularLocation>
        <location evidence="1">Cell membrane</location>
        <topology evidence="1">Multi-pass membrane protein</topology>
    </subcellularLocation>
</comment>
<keyword evidence="8" id="KW-1185">Reference proteome</keyword>
<keyword evidence="4 6" id="KW-1133">Transmembrane helix</keyword>
<feature type="transmembrane region" description="Helical" evidence="6">
    <location>
        <begin position="318"/>
        <end position="341"/>
    </location>
</feature>
<accession>A0ABV9RSS6</accession>
<feature type="transmembrane region" description="Helical" evidence="6">
    <location>
        <begin position="198"/>
        <end position="216"/>
    </location>
</feature>
<evidence type="ECO:0000256" key="6">
    <source>
        <dbReference type="SAM" id="Phobius"/>
    </source>
</evidence>
<protein>
    <submittedName>
        <fullName evidence="7">Lysylphosphatidylglycerol synthase transmembrane domain-containing protein</fullName>
    </submittedName>
</protein>
<name>A0ABV9RSS6_9PSEU</name>
<keyword evidence="2" id="KW-1003">Cell membrane</keyword>
<feature type="transmembrane region" description="Helical" evidence="6">
    <location>
        <begin position="242"/>
        <end position="265"/>
    </location>
</feature>
<dbReference type="InterPro" id="IPR022791">
    <property type="entry name" value="L-PG_synthase/AglD"/>
</dbReference>
<evidence type="ECO:0000256" key="1">
    <source>
        <dbReference type="ARBA" id="ARBA00004651"/>
    </source>
</evidence>
<keyword evidence="5 6" id="KW-0472">Membrane</keyword>
<dbReference type="PANTHER" id="PTHR40277">
    <property type="entry name" value="BLL5419 PROTEIN"/>
    <property type="match status" value="1"/>
</dbReference>
<evidence type="ECO:0000313" key="8">
    <source>
        <dbReference type="Proteomes" id="UP001595859"/>
    </source>
</evidence>
<evidence type="ECO:0000256" key="5">
    <source>
        <dbReference type="ARBA" id="ARBA00023136"/>
    </source>
</evidence>
<proteinExistence type="predicted"/>
<evidence type="ECO:0000256" key="3">
    <source>
        <dbReference type="ARBA" id="ARBA00022692"/>
    </source>
</evidence>
<organism evidence="7 8">
    <name type="scientific">Actinophytocola glycyrrhizae</name>
    <dbReference type="NCBI Taxonomy" id="2044873"/>
    <lineage>
        <taxon>Bacteria</taxon>
        <taxon>Bacillati</taxon>
        <taxon>Actinomycetota</taxon>
        <taxon>Actinomycetes</taxon>
        <taxon>Pseudonocardiales</taxon>
        <taxon>Pseudonocardiaceae</taxon>
    </lineage>
</organism>
<evidence type="ECO:0000256" key="4">
    <source>
        <dbReference type="ARBA" id="ARBA00022989"/>
    </source>
</evidence>
<dbReference type="EMBL" id="JBHSIS010000002">
    <property type="protein sequence ID" value="MFC4852367.1"/>
    <property type="molecule type" value="Genomic_DNA"/>
</dbReference>